<evidence type="ECO:0000256" key="1">
    <source>
        <dbReference type="ARBA" id="ARBA00022723"/>
    </source>
</evidence>
<organism evidence="4 5">
    <name type="scientific">Bariatricus massiliensis</name>
    <dbReference type="NCBI Taxonomy" id="1745713"/>
    <lineage>
        <taxon>Bacteria</taxon>
        <taxon>Bacillati</taxon>
        <taxon>Bacillota</taxon>
        <taxon>Clostridia</taxon>
        <taxon>Lachnospirales</taxon>
        <taxon>Lachnospiraceae</taxon>
        <taxon>Bariatricus</taxon>
    </lineage>
</organism>
<keyword evidence="1" id="KW-0479">Metal-binding</keyword>
<dbReference type="InterPro" id="IPR011330">
    <property type="entry name" value="Glyco_hydro/deAcase_b/a-brl"/>
</dbReference>
<sequence>MMCLLSAWGIWKGKTWEAIRFETPVSETAADASGDTEPMEAPKIALTFDDGPNPGSTPLLLDGLSERGIKVTFFVIGQNVEKYPDIVKREAEEGHIVGNHTYHHIEITKVSSDEARTEIMDTSNLVEEITGRPTEYMRPPFGAWQKELELNMDVMPVLWTVDPLDWTTENEDEIVNKVVTQAKENDIILLHDCYKSSVRAALRIIDILQKEGFEFVTVDELLLN</sequence>
<keyword evidence="2" id="KW-0378">Hydrolase</keyword>
<dbReference type="InterPro" id="IPR050248">
    <property type="entry name" value="Polysacc_deacetylase_ArnD"/>
</dbReference>
<gene>
    <name evidence="4" type="ORF">LIZ65_14425</name>
</gene>
<protein>
    <submittedName>
        <fullName evidence="4">Polysaccharide deacetylase family protein</fullName>
    </submittedName>
</protein>
<dbReference type="PANTHER" id="PTHR10587:SF133">
    <property type="entry name" value="CHITIN DEACETYLASE 1-RELATED"/>
    <property type="match status" value="1"/>
</dbReference>
<evidence type="ECO:0000313" key="4">
    <source>
        <dbReference type="EMBL" id="MCB7388480.1"/>
    </source>
</evidence>
<dbReference type="InterPro" id="IPR002509">
    <property type="entry name" value="NODB_dom"/>
</dbReference>
<dbReference type="PANTHER" id="PTHR10587">
    <property type="entry name" value="GLYCOSYL TRANSFERASE-RELATED"/>
    <property type="match status" value="1"/>
</dbReference>
<evidence type="ECO:0000256" key="2">
    <source>
        <dbReference type="ARBA" id="ARBA00022801"/>
    </source>
</evidence>
<name>A0ABS8DJC0_9FIRM</name>
<dbReference type="RefSeq" id="WP_074017794.1">
    <property type="nucleotide sequence ID" value="NZ_JAJCIQ010000012.1"/>
</dbReference>
<reference evidence="4 5" key="1">
    <citation type="submission" date="2021-10" db="EMBL/GenBank/DDBJ databases">
        <title>Collection of gut derived symbiotic bacterial strains cultured from healthy donors.</title>
        <authorList>
            <person name="Lin H."/>
            <person name="Littmann E."/>
            <person name="Kohout C."/>
            <person name="Pamer E.G."/>
        </authorList>
    </citation>
    <scope>NUCLEOTIDE SEQUENCE [LARGE SCALE GENOMIC DNA]</scope>
    <source>
        <strain evidence="4 5">DFI.1.165</strain>
    </source>
</reference>
<dbReference type="Proteomes" id="UP001299546">
    <property type="component" value="Unassembled WGS sequence"/>
</dbReference>
<dbReference type="EMBL" id="JAJCIS010000012">
    <property type="protein sequence ID" value="MCB7388480.1"/>
    <property type="molecule type" value="Genomic_DNA"/>
</dbReference>
<dbReference type="SUPFAM" id="SSF88713">
    <property type="entry name" value="Glycoside hydrolase/deacetylase"/>
    <property type="match status" value="1"/>
</dbReference>
<comment type="caution">
    <text evidence="4">The sequence shown here is derived from an EMBL/GenBank/DDBJ whole genome shotgun (WGS) entry which is preliminary data.</text>
</comment>
<dbReference type="PROSITE" id="PS51677">
    <property type="entry name" value="NODB"/>
    <property type="match status" value="1"/>
</dbReference>
<proteinExistence type="predicted"/>
<dbReference type="Pfam" id="PF01522">
    <property type="entry name" value="Polysacc_deac_1"/>
    <property type="match status" value="1"/>
</dbReference>
<evidence type="ECO:0000313" key="5">
    <source>
        <dbReference type="Proteomes" id="UP001299546"/>
    </source>
</evidence>
<keyword evidence="5" id="KW-1185">Reference proteome</keyword>
<evidence type="ECO:0000259" key="3">
    <source>
        <dbReference type="PROSITE" id="PS51677"/>
    </source>
</evidence>
<accession>A0ABS8DJC0</accession>
<feature type="domain" description="NodB homology" evidence="3">
    <location>
        <begin position="42"/>
        <end position="216"/>
    </location>
</feature>
<dbReference type="Gene3D" id="3.20.20.370">
    <property type="entry name" value="Glycoside hydrolase/deacetylase"/>
    <property type="match status" value="1"/>
</dbReference>